<dbReference type="Proteomes" id="UP000095488">
    <property type="component" value="Unassembled WGS sequence"/>
</dbReference>
<comment type="caution">
    <text evidence="2">The sequence shown here is derived from an EMBL/GenBank/DDBJ whole genome shotgun (WGS) entry which is preliminary data.</text>
</comment>
<keyword evidence="1" id="KW-1133">Transmembrane helix</keyword>
<evidence type="ECO:0000256" key="1">
    <source>
        <dbReference type="SAM" id="Phobius"/>
    </source>
</evidence>
<proteinExistence type="predicted"/>
<reference evidence="2 3" key="1">
    <citation type="submission" date="2015-09" db="EMBL/GenBank/DDBJ databases">
        <authorList>
            <consortium name="Pathogen Informatics"/>
        </authorList>
    </citation>
    <scope>NUCLEOTIDE SEQUENCE [LARGE SCALE GENOMIC DNA]</scope>
    <source>
        <strain evidence="2 3">2789STDY5834858</strain>
    </source>
</reference>
<name>A0ABM9UQC5_SARVE</name>
<evidence type="ECO:0000313" key="2">
    <source>
        <dbReference type="EMBL" id="CUN91960.1"/>
    </source>
</evidence>
<feature type="transmembrane region" description="Helical" evidence="1">
    <location>
        <begin position="12"/>
        <end position="30"/>
    </location>
</feature>
<evidence type="ECO:0000313" key="3">
    <source>
        <dbReference type="Proteomes" id="UP000095488"/>
    </source>
</evidence>
<keyword evidence="2" id="KW-0456">Lyase</keyword>
<dbReference type="Gene3D" id="3.50.50.60">
    <property type="entry name" value="FAD/NAD(P)-binding domain"/>
    <property type="match status" value="2"/>
</dbReference>
<dbReference type="RefSeq" id="WP_055259017.1">
    <property type="nucleotide sequence ID" value="NZ_BCMV01000037.1"/>
</dbReference>
<dbReference type="NCBIfam" id="NF010584">
    <property type="entry name" value="PRK13977.1"/>
    <property type="match status" value="1"/>
</dbReference>
<dbReference type="PANTHER" id="PTHR37417:SF2">
    <property type="entry name" value="67 KDA MYOSIN-CROSS-REACTIVE ANTIGEN FAMILY PROTEIN (AFU_ORTHOLOGUE AFUA_5G09970)"/>
    <property type="match status" value="1"/>
</dbReference>
<dbReference type="PANTHER" id="PTHR37417">
    <property type="entry name" value="67 KDA MYOSIN-CROSS-REACTIVE ANTIGEN FAMILY PROTEIN (AFU_ORTHOLOGUE AFUA_5G09970)"/>
    <property type="match status" value="1"/>
</dbReference>
<keyword evidence="1" id="KW-0472">Membrane</keyword>
<dbReference type="GO" id="GO:0050151">
    <property type="term" value="F:oleate hydratase activity"/>
    <property type="evidence" value="ECO:0007669"/>
    <property type="project" value="UniProtKB-EC"/>
</dbReference>
<keyword evidence="3" id="KW-1185">Reference proteome</keyword>
<gene>
    <name evidence="2" type="primary">ohyA</name>
    <name evidence="2" type="ORF">ERS852473_01426</name>
</gene>
<dbReference type="EMBL" id="CYZR01000004">
    <property type="protein sequence ID" value="CUN91960.1"/>
    <property type="molecule type" value="Genomic_DNA"/>
</dbReference>
<dbReference type="Gene3D" id="3.30.9.80">
    <property type="match status" value="1"/>
</dbReference>
<dbReference type="SUPFAM" id="SSF51905">
    <property type="entry name" value="FAD/NAD(P)-binding domain"/>
    <property type="match status" value="1"/>
</dbReference>
<dbReference type="Pfam" id="PF06100">
    <property type="entry name" value="MCRA"/>
    <property type="match status" value="1"/>
</dbReference>
<dbReference type="EC" id="4.2.1.53" evidence="2"/>
<keyword evidence="1" id="KW-0812">Transmembrane</keyword>
<dbReference type="InterPro" id="IPR010354">
    <property type="entry name" value="Oleate_hydratase"/>
</dbReference>
<sequence>MSKKYKVNDSTKAYFVGGGIASLSAALFLIRDAKVDPKNITILEQMNINGGSCDGAGNSEEGYMIRGGRMINYEHYTAILDLYRFVPSLTDPKTSVTDEIYKFSNETLTCSTARLIDENHQIVKNVDKLGFNNDDRMAMIKLMLVDEDKLAPVRIDQLFSPHFFETNFWYMWATTFAFQPWHSAFEFKRYAHAFINEMPRIHTLAGVHRTPYNQYDSLILPLETHLKKLGVNFELGCTVKDIDFTENNGEMTAKEIKMVKDGIPTSVLVRENDLVFVTNGTMTENATIGTMDTPAAAPTKEGNGCWALWENLASKTPEFGNPAPFCNDIPGAMWQSFTVTLKDKKFLERYTEFSSNKPGTGALMTFKDSGWFMSIVVPKQPHFINQDADTQVFWGYALHPEKVGDYIKKPMTECTGREIFEELCYQLGWLDEINEYLPTTICRPCIMPYITSHFMVCNKTDRPLVVPKCSTNLAFIGQYAEMPDVCTFTIEMSARTAQEAVYTFFDLHDTKVIPPFYKGEYDIRVLLGAGYAMMN</sequence>
<protein>
    <submittedName>
        <fullName evidence="2">Oleate hydratase</fullName>
        <ecNumber evidence="2">4.2.1.53</ecNumber>
    </submittedName>
</protein>
<organism evidence="2 3">
    <name type="scientific">Sarcina ventriculi</name>
    <name type="common">Clostridium ventriculi</name>
    <dbReference type="NCBI Taxonomy" id="1267"/>
    <lineage>
        <taxon>Bacteria</taxon>
        <taxon>Bacillati</taxon>
        <taxon>Bacillota</taxon>
        <taxon>Clostridia</taxon>
        <taxon>Eubacteriales</taxon>
        <taxon>Clostridiaceae</taxon>
        <taxon>Sarcina</taxon>
    </lineage>
</organism>
<dbReference type="InterPro" id="IPR036188">
    <property type="entry name" value="FAD/NAD-bd_sf"/>
</dbReference>
<accession>A0ABM9UQC5</accession>